<dbReference type="Pfam" id="PF00171">
    <property type="entry name" value="Aldedh"/>
    <property type="match status" value="1"/>
</dbReference>
<dbReference type="CDD" id="cd07129">
    <property type="entry name" value="ALDH_KGSADH"/>
    <property type="match status" value="1"/>
</dbReference>
<dbReference type="PANTHER" id="PTHR43353:SF3">
    <property type="entry name" value="ALDEHYDE DEHYDROGENASE-RELATED"/>
    <property type="match status" value="1"/>
</dbReference>
<evidence type="ECO:0000313" key="4">
    <source>
        <dbReference type="EMBL" id="MDQ0895141.1"/>
    </source>
</evidence>
<dbReference type="InterPro" id="IPR016163">
    <property type="entry name" value="Ald_DH_C"/>
</dbReference>
<keyword evidence="1 4" id="KW-0560">Oxidoreductase</keyword>
<evidence type="ECO:0000313" key="5">
    <source>
        <dbReference type="Proteomes" id="UP001239083"/>
    </source>
</evidence>
<dbReference type="InterPro" id="IPR015590">
    <property type="entry name" value="Aldehyde_DH_dom"/>
</dbReference>
<feature type="domain" description="Aldehyde dehydrogenase" evidence="3">
    <location>
        <begin position="27"/>
        <end position="461"/>
    </location>
</feature>
<keyword evidence="5" id="KW-1185">Reference proteome</keyword>
<dbReference type="EMBL" id="JAUSYY010000001">
    <property type="protein sequence ID" value="MDQ0895141.1"/>
    <property type="molecule type" value="Genomic_DNA"/>
</dbReference>
<dbReference type="PANTHER" id="PTHR43353">
    <property type="entry name" value="SUCCINATE-SEMIALDEHYDE DEHYDROGENASE, MITOCHONDRIAL"/>
    <property type="match status" value="1"/>
</dbReference>
<dbReference type="Gene3D" id="3.40.605.10">
    <property type="entry name" value="Aldehyde Dehydrogenase, Chain A, domain 1"/>
    <property type="match status" value="1"/>
</dbReference>
<gene>
    <name evidence="4" type="ORF">QFZ26_002696</name>
</gene>
<dbReference type="InterPro" id="IPR044151">
    <property type="entry name" value="ALDH_KGSADH"/>
</dbReference>
<dbReference type="InterPro" id="IPR016162">
    <property type="entry name" value="Ald_DH_N"/>
</dbReference>
<evidence type="ECO:0000256" key="2">
    <source>
        <dbReference type="SAM" id="MobiDB-lite"/>
    </source>
</evidence>
<organism evidence="4 5">
    <name type="scientific">Agromyces ramosus</name>
    <dbReference type="NCBI Taxonomy" id="33879"/>
    <lineage>
        <taxon>Bacteria</taxon>
        <taxon>Bacillati</taxon>
        <taxon>Actinomycetota</taxon>
        <taxon>Actinomycetes</taxon>
        <taxon>Micrococcales</taxon>
        <taxon>Microbacteriaceae</taxon>
        <taxon>Agromyces</taxon>
    </lineage>
</organism>
<protein>
    <submittedName>
        <fullName evidence="4">NADP-dependent aldehyde dehydrogenase</fullName>
        <ecNumber evidence="4">1.2.1.4</ecNumber>
    </submittedName>
</protein>
<accession>A0ABU0RAP9</accession>
<feature type="compositionally biased region" description="Basic and acidic residues" evidence="2">
    <location>
        <begin position="499"/>
        <end position="523"/>
    </location>
</feature>
<dbReference type="SUPFAM" id="SSF53720">
    <property type="entry name" value="ALDH-like"/>
    <property type="match status" value="1"/>
</dbReference>
<dbReference type="Gene3D" id="3.40.309.10">
    <property type="entry name" value="Aldehyde Dehydrogenase, Chain A, domain 2"/>
    <property type="match status" value="1"/>
</dbReference>
<evidence type="ECO:0000259" key="3">
    <source>
        <dbReference type="Pfam" id="PF00171"/>
    </source>
</evidence>
<evidence type="ECO:0000256" key="1">
    <source>
        <dbReference type="ARBA" id="ARBA00023002"/>
    </source>
</evidence>
<comment type="caution">
    <text evidence="4">The sequence shown here is derived from an EMBL/GenBank/DDBJ whole genome shotgun (WGS) entry which is preliminary data.</text>
</comment>
<dbReference type="GO" id="GO:0033721">
    <property type="term" value="F:aldehyde dehydrogenase (NADP+) activity"/>
    <property type="evidence" value="ECO:0007669"/>
    <property type="project" value="UniProtKB-EC"/>
</dbReference>
<sequence length="523" mass="53634">MTSENQTMTMIMSLDARGATEPRAVAPQTDIVGVDDAVVRAEAASRVLAASSRADRARLLRALASALEARGAEIIAAADRETALGVPRLTGELARTSFQLRHFAEVVEDGHYLAATIDHADPDASPAPRPDLRRMLVPIGPVAVFSASNFPLAFSVAGGDTASAIAAGNAVVVKAHSGHPLTSMLTARALRAGAAEAGFPDDVVTVVFGTRAGVDLITHPLVAAGAFTGSTAGGRALFDLAAARPVPIPFYGELGSINALVVTDAALAERSAEIAAGLAASFTLGAGQFCTKPGLVLVPAGAAGDALAESVREAASQVEPAPMLNSRVRDGWSASIATLTASPHATTLLHGDEPGALAAGVVLVSMEARDVIAAGADALAFEECFGPSTLLVRYTTTAELDEVVRLVPGSLTGTVHGGSEEEHGASVAAHAYRALAERCGRVLWNQFPTGVSVTWAMQHGGPYPATTAAGSTSVGASAILRFLRPVAFQNAPDLLLPAELRDDNPTGVPRRVDGRLDPTPEEL</sequence>
<name>A0ABU0RAP9_9MICO</name>
<feature type="region of interest" description="Disordered" evidence="2">
    <location>
        <begin position="498"/>
        <end position="523"/>
    </location>
</feature>
<reference evidence="4 5" key="1">
    <citation type="submission" date="2023-07" db="EMBL/GenBank/DDBJ databases">
        <title>Comparative genomics of wheat-associated soil bacteria to identify genetic determinants of phenazine resistance.</title>
        <authorList>
            <person name="Mouncey N."/>
        </authorList>
    </citation>
    <scope>NUCLEOTIDE SEQUENCE [LARGE SCALE GENOMIC DNA]</scope>
    <source>
        <strain evidence="4 5">V3I3</strain>
    </source>
</reference>
<dbReference type="EC" id="1.2.1.4" evidence="4"/>
<dbReference type="RefSeq" id="WP_307042958.1">
    <property type="nucleotide sequence ID" value="NZ_JAUSYY010000001.1"/>
</dbReference>
<dbReference type="Proteomes" id="UP001239083">
    <property type="component" value="Unassembled WGS sequence"/>
</dbReference>
<dbReference type="InterPro" id="IPR016161">
    <property type="entry name" value="Ald_DH/histidinol_DH"/>
</dbReference>
<dbReference type="InterPro" id="IPR050740">
    <property type="entry name" value="Aldehyde_DH_Superfamily"/>
</dbReference>
<proteinExistence type="predicted"/>